<feature type="domain" description="Xylanolytic transcriptional activator regulatory" evidence="6">
    <location>
        <begin position="62"/>
        <end position="135"/>
    </location>
</feature>
<dbReference type="InterPro" id="IPR050613">
    <property type="entry name" value="Sec_Metabolite_Reg"/>
</dbReference>
<dbReference type="InterPro" id="IPR007219">
    <property type="entry name" value="XnlR_reg_dom"/>
</dbReference>
<reference evidence="7" key="1">
    <citation type="submission" date="2022-12" db="EMBL/GenBank/DDBJ databases">
        <authorList>
            <person name="Petersen C."/>
        </authorList>
    </citation>
    <scope>NUCLEOTIDE SEQUENCE</scope>
    <source>
        <strain evidence="7">IBT 29677</strain>
    </source>
</reference>
<dbReference type="CDD" id="cd12148">
    <property type="entry name" value="fungal_TF_MHR"/>
    <property type="match status" value="1"/>
</dbReference>
<evidence type="ECO:0000259" key="6">
    <source>
        <dbReference type="SMART" id="SM00906"/>
    </source>
</evidence>
<evidence type="ECO:0000256" key="5">
    <source>
        <dbReference type="ARBA" id="ARBA00023242"/>
    </source>
</evidence>
<keyword evidence="2" id="KW-0479">Metal-binding</keyword>
<evidence type="ECO:0000256" key="2">
    <source>
        <dbReference type="ARBA" id="ARBA00022723"/>
    </source>
</evidence>
<accession>A0A9X0B9G9</accession>
<dbReference type="AlphaFoldDB" id="A0A9X0B9G9"/>
<organism evidence="7 8">
    <name type="scientific">Penicillium cosmopolitanum</name>
    <dbReference type="NCBI Taxonomy" id="1131564"/>
    <lineage>
        <taxon>Eukaryota</taxon>
        <taxon>Fungi</taxon>
        <taxon>Dikarya</taxon>
        <taxon>Ascomycota</taxon>
        <taxon>Pezizomycotina</taxon>
        <taxon>Eurotiomycetes</taxon>
        <taxon>Eurotiomycetidae</taxon>
        <taxon>Eurotiales</taxon>
        <taxon>Aspergillaceae</taxon>
        <taxon>Penicillium</taxon>
    </lineage>
</organism>
<comment type="caution">
    <text evidence="7">The sequence shown here is derived from an EMBL/GenBank/DDBJ whole genome shotgun (WGS) entry which is preliminary data.</text>
</comment>
<dbReference type="Proteomes" id="UP001147747">
    <property type="component" value="Unassembled WGS sequence"/>
</dbReference>
<dbReference type="GO" id="GO:0008270">
    <property type="term" value="F:zinc ion binding"/>
    <property type="evidence" value="ECO:0007669"/>
    <property type="project" value="InterPro"/>
</dbReference>
<dbReference type="EMBL" id="JAPZBU010000006">
    <property type="protein sequence ID" value="KAJ5396723.1"/>
    <property type="molecule type" value="Genomic_DNA"/>
</dbReference>
<dbReference type="GO" id="GO:0003677">
    <property type="term" value="F:DNA binding"/>
    <property type="evidence" value="ECO:0007669"/>
    <property type="project" value="InterPro"/>
</dbReference>
<evidence type="ECO:0000313" key="8">
    <source>
        <dbReference type="Proteomes" id="UP001147747"/>
    </source>
</evidence>
<evidence type="ECO:0000256" key="4">
    <source>
        <dbReference type="ARBA" id="ARBA00023163"/>
    </source>
</evidence>
<keyword evidence="3" id="KW-0805">Transcription regulation</keyword>
<dbReference type="SMART" id="SM00906">
    <property type="entry name" value="Fungal_trans"/>
    <property type="match status" value="1"/>
</dbReference>
<comment type="subcellular location">
    <subcellularLocation>
        <location evidence="1">Nucleus</location>
    </subcellularLocation>
</comment>
<keyword evidence="4" id="KW-0804">Transcription</keyword>
<dbReference type="Pfam" id="PF04082">
    <property type="entry name" value="Fungal_trans"/>
    <property type="match status" value="1"/>
</dbReference>
<evidence type="ECO:0000313" key="7">
    <source>
        <dbReference type="EMBL" id="KAJ5396723.1"/>
    </source>
</evidence>
<evidence type="ECO:0000256" key="3">
    <source>
        <dbReference type="ARBA" id="ARBA00023015"/>
    </source>
</evidence>
<protein>
    <recommendedName>
        <fullName evidence="6">Xylanolytic transcriptional activator regulatory domain-containing protein</fullName>
    </recommendedName>
</protein>
<dbReference type="GeneID" id="81368453"/>
<dbReference type="PANTHER" id="PTHR31001">
    <property type="entry name" value="UNCHARACTERIZED TRANSCRIPTIONAL REGULATORY PROTEIN"/>
    <property type="match status" value="1"/>
</dbReference>
<reference evidence="7" key="2">
    <citation type="journal article" date="2023" name="IMA Fungus">
        <title>Comparative genomic study of the Penicillium genus elucidates a diverse pangenome and 15 lateral gene transfer events.</title>
        <authorList>
            <person name="Petersen C."/>
            <person name="Sorensen T."/>
            <person name="Nielsen M.R."/>
            <person name="Sondergaard T.E."/>
            <person name="Sorensen J.L."/>
            <person name="Fitzpatrick D.A."/>
            <person name="Frisvad J.C."/>
            <person name="Nielsen K.L."/>
        </authorList>
    </citation>
    <scope>NUCLEOTIDE SEQUENCE</scope>
    <source>
        <strain evidence="7">IBT 29677</strain>
    </source>
</reference>
<sequence length="378" mass="43570">MVPGQCQSEIDQEYDVVRENYEIAFERALDSADILKAKNIVILQAAVLFLLCSRAGGNTRLVWAKTAVIIRLAQSLQLHVDGEKLDLSPFETEMRRRLWWYICILDMLSSEEQAVDTQIRPGMFDTKYPSNIDGEDLFPEMTSLPHESKLFTDITHCIMCSTVLNDVYWSPTILEKSVPIPQTDQEIIVTKVGKMLHDKYLSHFDLDMPLQWISATIIRLQLARAWLVVQKPCEQPPSSNSPRNDTAFETAVESVNFSYLLQTNPVTTQWTWLCKSYKQWYIMAYLLTELCARPLCAETDHAWDVVTKMLVQWQQNVQHHTAFEKPFGELVERTAAVRAAKLASQHSHQKRSVQDLQDDLFGVSELEMSIDWLRETRL</sequence>
<name>A0A9X0B9G9_9EURO</name>
<proteinExistence type="predicted"/>
<dbReference type="GO" id="GO:0006351">
    <property type="term" value="P:DNA-templated transcription"/>
    <property type="evidence" value="ECO:0007669"/>
    <property type="project" value="InterPro"/>
</dbReference>
<dbReference type="PANTHER" id="PTHR31001:SF50">
    <property type="entry name" value="ZN(II)2CYS6 TRANSCRIPTION FACTOR (EUROFUNG)"/>
    <property type="match status" value="1"/>
</dbReference>
<keyword evidence="8" id="KW-1185">Reference proteome</keyword>
<keyword evidence="5" id="KW-0539">Nucleus</keyword>
<dbReference type="GO" id="GO:0005634">
    <property type="term" value="C:nucleus"/>
    <property type="evidence" value="ECO:0007669"/>
    <property type="project" value="UniProtKB-SubCell"/>
</dbReference>
<dbReference type="RefSeq" id="XP_056488775.1">
    <property type="nucleotide sequence ID" value="XM_056629473.1"/>
</dbReference>
<dbReference type="OrthoDB" id="435881at2759"/>
<gene>
    <name evidence="7" type="ORF">N7509_004836</name>
</gene>
<evidence type="ECO:0000256" key="1">
    <source>
        <dbReference type="ARBA" id="ARBA00004123"/>
    </source>
</evidence>